<feature type="non-terminal residue" evidence="1">
    <location>
        <position position="50"/>
    </location>
</feature>
<evidence type="ECO:0000313" key="1">
    <source>
        <dbReference type="EMBL" id="KIN06005.1"/>
    </source>
</evidence>
<feature type="non-terminal residue" evidence="1">
    <location>
        <position position="1"/>
    </location>
</feature>
<accession>A0A0C3HSL0</accession>
<dbReference type="Proteomes" id="UP000054321">
    <property type="component" value="Unassembled WGS sequence"/>
</dbReference>
<evidence type="ECO:0000313" key="2">
    <source>
        <dbReference type="Proteomes" id="UP000054321"/>
    </source>
</evidence>
<dbReference type="InParanoid" id="A0A0C3HSL0"/>
<dbReference type="OrthoDB" id="2772415at2759"/>
<proteinExistence type="predicted"/>
<sequence length="50" mass="5369">CSSQWTASRQEEILQIARVLIPGIKTIAIQSGLNAAKGGEAVVDFLEEQV</sequence>
<protein>
    <submittedName>
        <fullName evidence="1">Uncharacterized protein</fullName>
    </submittedName>
</protein>
<dbReference type="AlphaFoldDB" id="A0A0C3HSL0"/>
<keyword evidence="2" id="KW-1185">Reference proteome</keyword>
<name>A0A0C3HSL0_OIDMZ</name>
<reference evidence="1 2" key="1">
    <citation type="submission" date="2014-04" db="EMBL/GenBank/DDBJ databases">
        <authorList>
            <consortium name="DOE Joint Genome Institute"/>
            <person name="Kuo A."/>
            <person name="Martino E."/>
            <person name="Perotto S."/>
            <person name="Kohler A."/>
            <person name="Nagy L.G."/>
            <person name="Floudas D."/>
            <person name="Copeland A."/>
            <person name="Barry K.W."/>
            <person name="Cichocki N."/>
            <person name="Veneault-Fourrey C."/>
            <person name="LaButti K."/>
            <person name="Lindquist E.A."/>
            <person name="Lipzen A."/>
            <person name="Lundell T."/>
            <person name="Morin E."/>
            <person name="Murat C."/>
            <person name="Sun H."/>
            <person name="Tunlid A."/>
            <person name="Henrissat B."/>
            <person name="Grigoriev I.V."/>
            <person name="Hibbett D.S."/>
            <person name="Martin F."/>
            <person name="Nordberg H.P."/>
            <person name="Cantor M.N."/>
            <person name="Hua S.X."/>
        </authorList>
    </citation>
    <scope>NUCLEOTIDE SEQUENCE [LARGE SCALE GENOMIC DNA]</scope>
    <source>
        <strain evidence="1 2">Zn</strain>
    </source>
</reference>
<gene>
    <name evidence="1" type="ORF">OIDMADRAFT_99137</name>
</gene>
<dbReference type="EMBL" id="KN832871">
    <property type="protein sequence ID" value="KIN06005.1"/>
    <property type="molecule type" value="Genomic_DNA"/>
</dbReference>
<organism evidence="1 2">
    <name type="scientific">Oidiodendron maius (strain Zn)</name>
    <dbReference type="NCBI Taxonomy" id="913774"/>
    <lineage>
        <taxon>Eukaryota</taxon>
        <taxon>Fungi</taxon>
        <taxon>Dikarya</taxon>
        <taxon>Ascomycota</taxon>
        <taxon>Pezizomycotina</taxon>
        <taxon>Leotiomycetes</taxon>
        <taxon>Leotiomycetes incertae sedis</taxon>
        <taxon>Myxotrichaceae</taxon>
        <taxon>Oidiodendron</taxon>
    </lineage>
</organism>
<reference evidence="2" key="2">
    <citation type="submission" date="2015-01" db="EMBL/GenBank/DDBJ databases">
        <title>Evolutionary Origins and Diversification of the Mycorrhizal Mutualists.</title>
        <authorList>
            <consortium name="DOE Joint Genome Institute"/>
            <consortium name="Mycorrhizal Genomics Consortium"/>
            <person name="Kohler A."/>
            <person name="Kuo A."/>
            <person name="Nagy L.G."/>
            <person name="Floudas D."/>
            <person name="Copeland A."/>
            <person name="Barry K.W."/>
            <person name="Cichocki N."/>
            <person name="Veneault-Fourrey C."/>
            <person name="LaButti K."/>
            <person name="Lindquist E.A."/>
            <person name="Lipzen A."/>
            <person name="Lundell T."/>
            <person name="Morin E."/>
            <person name="Murat C."/>
            <person name="Riley R."/>
            <person name="Ohm R."/>
            <person name="Sun H."/>
            <person name="Tunlid A."/>
            <person name="Henrissat B."/>
            <person name="Grigoriev I.V."/>
            <person name="Hibbett D.S."/>
            <person name="Martin F."/>
        </authorList>
    </citation>
    <scope>NUCLEOTIDE SEQUENCE [LARGE SCALE GENOMIC DNA]</scope>
    <source>
        <strain evidence="2">Zn</strain>
    </source>
</reference>
<dbReference type="HOGENOM" id="CLU_3129825_0_0_1"/>